<dbReference type="InterPro" id="IPR020013">
    <property type="entry name" value="Flagellar_FlgE/F/G"/>
</dbReference>
<dbReference type="EMBL" id="BSPD01000039">
    <property type="protein sequence ID" value="GLS26088.1"/>
    <property type="molecule type" value="Genomic_DNA"/>
</dbReference>
<keyword evidence="10" id="KW-0282">Flagellum</keyword>
<evidence type="ECO:0000259" key="8">
    <source>
        <dbReference type="Pfam" id="PF07559"/>
    </source>
</evidence>
<reference evidence="10 11" key="1">
    <citation type="journal article" date="2014" name="Int. J. Syst. Evol. Microbiol.">
        <title>Complete genome sequence of Corynebacterium casei LMG S-19264T (=DSM 44701T), isolated from a smear-ripened cheese.</title>
        <authorList>
            <consortium name="US DOE Joint Genome Institute (JGI-PGF)"/>
            <person name="Walter F."/>
            <person name="Albersmeier A."/>
            <person name="Kalinowski J."/>
            <person name="Ruckert C."/>
        </authorList>
    </citation>
    <scope>NUCLEOTIDE SEQUENCE [LARGE SCALE GENOMIC DNA]</scope>
    <source>
        <strain evidence="10 11">NBRC 110095</strain>
    </source>
</reference>
<keyword evidence="4 5" id="KW-0975">Bacterial flagellum</keyword>
<dbReference type="Pfam" id="PF07559">
    <property type="entry name" value="FlgE_D2"/>
    <property type="match status" value="1"/>
</dbReference>
<protein>
    <recommendedName>
        <fullName evidence="3 5">Flagellar hook protein FlgE</fullName>
    </recommendedName>
</protein>
<dbReference type="NCBIfam" id="TIGR03506">
    <property type="entry name" value="FlgEFG_subfam"/>
    <property type="match status" value="1"/>
</dbReference>
<sequence length="419" mass="44288">MTFNVALSGIRAANIDLEVTGNNIANASTIGFKESRAEFGDIYANSLFGSGSFEVGDGVRVTEISQSFDQGNLLYTENELDLAISGEGFFILSVAGEPQYTRDGTFTLDQDGRIISNNGGVVQGYDADEDGNIVGVLSELQINADNIPPRQTFGVDWELNLDSSDDIPLTAVFDPTDASSYNSATSVTVYDGLGVNHTLTQYFVQTPSAGNTTDWLVYSFIDGQPTDTGGGVSIPNTMTFDSSGQLIAVDGVAGATEVSILDWAPDNAEDPLTPDITVDYRGTTQFGSEFGVTDVSQNGYATGRLSGLEISQSGTIFARFTNGQSQVIGQVALASFNSNQGLEPVGDNSWAETFASGEPNVGAPGTASLGLINSGALEESNTDLTEQLVQLIIAQRNFQANSKTIETADQTTQTIINIR</sequence>
<keyword evidence="10" id="KW-0969">Cilium</keyword>
<comment type="similarity">
    <text evidence="2 5">Belongs to the flagella basal body rod proteins family.</text>
</comment>
<dbReference type="NCBIfam" id="NF004238">
    <property type="entry name" value="PRK05682.1-1"/>
    <property type="match status" value="1"/>
</dbReference>
<dbReference type="PANTHER" id="PTHR30435:SF1">
    <property type="entry name" value="FLAGELLAR HOOK PROTEIN FLGE"/>
    <property type="match status" value="1"/>
</dbReference>
<evidence type="ECO:0000256" key="5">
    <source>
        <dbReference type="RuleBase" id="RU362116"/>
    </source>
</evidence>
<dbReference type="GO" id="GO:0009424">
    <property type="term" value="C:bacterial-type flagellum hook"/>
    <property type="evidence" value="ECO:0007669"/>
    <property type="project" value="TreeGrafter"/>
</dbReference>
<feature type="domain" description="Flagellar basal body rod protein N-terminal" evidence="6">
    <location>
        <begin position="3"/>
        <end position="33"/>
    </location>
</feature>
<dbReference type="Pfam" id="PF06429">
    <property type="entry name" value="Flg_bbr_C"/>
    <property type="match status" value="1"/>
</dbReference>
<dbReference type="InterPro" id="IPR011491">
    <property type="entry name" value="FlgE_D2"/>
</dbReference>
<keyword evidence="10" id="KW-0966">Cell projection</keyword>
<gene>
    <name evidence="10" type="primary">flgE</name>
    <name evidence="10" type="ORF">GCM10007877_18030</name>
</gene>
<dbReference type="InterPro" id="IPR037058">
    <property type="entry name" value="Falgellar_hook_FlgE_sf"/>
</dbReference>
<dbReference type="InterPro" id="IPR010930">
    <property type="entry name" value="Flg_bb/hook_C_dom"/>
</dbReference>
<dbReference type="Proteomes" id="UP001156870">
    <property type="component" value="Unassembled WGS sequence"/>
</dbReference>
<evidence type="ECO:0000256" key="1">
    <source>
        <dbReference type="ARBA" id="ARBA00004117"/>
    </source>
</evidence>
<dbReference type="Gene3D" id="2.60.98.20">
    <property type="entry name" value="Flagellar hook protein FlgE"/>
    <property type="match status" value="1"/>
</dbReference>
<feature type="domain" description="Flagellar hook protein FlgE D2" evidence="8">
    <location>
        <begin position="160"/>
        <end position="300"/>
    </location>
</feature>
<evidence type="ECO:0000259" key="7">
    <source>
        <dbReference type="Pfam" id="PF06429"/>
    </source>
</evidence>
<comment type="caution">
    <text evidence="10">The sequence shown here is derived from an EMBL/GenBank/DDBJ whole genome shotgun (WGS) entry which is preliminary data.</text>
</comment>
<dbReference type="InterPro" id="IPR037925">
    <property type="entry name" value="FlgE/F/G-like"/>
</dbReference>
<dbReference type="RefSeq" id="WP_232592988.1">
    <property type="nucleotide sequence ID" value="NZ_BSPD01000039.1"/>
</dbReference>
<dbReference type="GO" id="GO:0071978">
    <property type="term" value="P:bacterial-type flagellum-dependent swarming motility"/>
    <property type="evidence" value="ECO:0007669"/>
    <property type="project" value="TreeGrafter"/>
</dbReference>
<dbReference type="GO" id="GO:0005829">
    <property type="term" value="C:cytosol"/>
    <property type="evidence" value="ECO:0007669"/>
    <property type="project" value="TreeGrafter"/>
</dbReference>
<evidence type="ECO:0000256" key="3">
    <source>
        <dbReference type="ARBA" id="ARBA00019015"/>
    </source>
</evidence>
<dbReference type="SUPFAM" id="SSF117143">
    <property type="entry name" value="Flagellar hook protein flgE"/>
    <property type="match status" value="1"/>
</dbReference>
<comment type="function">
    <text evidence="5">A flexible structure which links the flagellar filament to the drive apparatus in the basal body.</text>
</comment>
<dbReference type="Pfam" id="PF00460">
    <property type="entry name" value="Flg_bb_rod"/>
    <property type="match status" value="1"/>
</dbReference>
<keyword evidence="11" id="KW-1185">Reference proteome</keyword>
<dbReference type="InterPro" id="IPR053967">
    <property type="entry name" value="LlgE_F_G-like_D1"/>
</dbReference>
<dbReference type="InterPro" id="IPR001444">
    <property type="entry name" value="Flag_bb_rod_N"/>
</dbReference>
<name>A0AA37WM02_9GAMM</name>
<evidence type="ECO:0000256" key="4">
    <source>
        <dbReference type="ARBA" id="ARBA00023143"/>
    </source>
</evidence>
<evidence type="ECO:0000256" key="2">
    <source>
        <dbReference type="ARBA" id="ARBA00009677"/>
    </source>
</evidence>
<evidence type="ECO:0000313" key="10">
    <source>
        <dbReference type="EMBL" id="GLS26088.1"/>
    </source>
</evidence>
<feature type="domain" description="Flagellar hook protein FlgE/F/G-like D1" evidence="9">
    <location>
        <begin position="83"/>
        <end position="139"/>
    </location>
</feature>
<organism evidence="10 11">
    <name type="scientific">Marinibactrum halimedae</name>
    <dbReference type="NCBI Taxonomy" id="1444977"/>
    <lineage>
        <taxon>Bacteria</taxon>
        <taxon>Pseudomonadati</taxon>
        <taxon>Pseudomonadota</taxon>
        <taxon>Gammaproteobacteria</taxon>
        <taxon>Cellvibrionales</taxon>
        <taxon>Cellvibrionaceae</taxon>
        <taxon>Marinibactrum</taxon>
    </lineage>
</organism>
<dbReference type="AlphaFoldDB" id="A0AA37WM02"/>
<evidence type="ECO:0000259" key="9">
    <source>
        <dbReference type="Pfam" id="PF22692"/>
    </source>
</evidence>
<proteinExistence type="inferred from homology"/>
<comment type="subcellular location">
    <subcellularLocation>
        <location evidence="1 5">Bacterial flagellum basal body</location>
    </subcellularLocation>
</comment>
<dbReference type="PANTHER" id="PTHR30435">
    <property type="entry name" value="FLAGELLAR PROTEIN"/>
    <property type="match status" value="1"/>
</dbReference>
<dbReference type="GO" id="GO:0009425">
    <property type="term" value="C:bacterial-type flagellum basal body"/>
    <property type="evidence" value="ECO:0007669"/>
    <property type="project" value="UniProtKB-SubCell"/>
</dbReference>
<accession>A0AA37WM02</accession>
<feature type="domain" description="Flagellar basal-body/hook protein C-terminal" evidence="7">
    <location>
        <begin position="374"/>
        <end position="418"/>
    </location>
</feature>
<dbReference type="Pfam" id="PF22692">
    <property type="entry name" value="LlgE_F_G_D1"/>
    <property type="match status" value="1"/>
</dbReference>
<evidence type="ECO:0000259" key="6">
    <source>
        <dbReference type="Pfam" id="PF00460"/>
    </source>
</evidence>
<evidence type="ECO:0000313" key="11">
    <source>
        <dbReference type="Proteomes" id="UP001156870"/>
    </source>
</evidence>